<protein>
    <submittedName>
        <fullName evidence="7">Ankyrin repeat protein/beta-lactamase regulating signal transducer with metallopeptidase domain</fullName>
    </submittedName>
</protein>
<keyword evidence="5" id="KW-0472">Membrane</keyword>
<feature type="repeat" description="ANK" evidence="3">
    <location>
        <begin position="623"/>
        <end position="650"/>
    </location>
</feature>
<evidence type="ECO:0000256" key="3">
    <source>
        <dbReference type="PROSITE-ProRule" id="PRU00023"/>
    </source>
</evidence>
<evidence type="ECO:0000313" key="8">
    <source>
        <dbReference type="Proteomes" id="UP000770785"/>
    </source>
</evidence>
<dbReference type="Pfam" id="PF00023">
    <property type="entry name" value="Ank"/>
    <property type="match status" value="1"/>
</dbReference>
<dbReference type="InterPro" id="IPR008756">
    <property type="entry name" value="Peptidase_M56"/>
</dbReference>
<keyword evidence="5" id="KW-1133">Transmembrane helix</keyword>
<feature type="transmembrane region" description="Helical" evidence="5">
    <location>
        <begin position="48"/>
        <end position="70"/>
    </location>
</feature>
<feature type="compositionally biased region" description="Pro residues" evidence="4">
    <location>
        <begin position="373"/>
        <end position="394"/>
    </location>
</feature>
<dbReference type="Pfam" id="PF05569">
    <property type="entry name" value="Peptidase_M56"/>
    <property type="match status" value="1"/>
</dbReference>
<comment type="caution">
    <text evidence="7">The sequence shown here is derived from an EMBL/GenBank/DDBJ whole genome shotgun (WGS) entry which is preliminary data.</text>
</comment>
<dbReference type="Pfam" id="PF12796">
    <property type="entry name" value="Ank_2"/>
    <property type="match status" value="2"/>
</dbReference>
<dbReference type="SMART" id="SM00248">
    <property type="entry name" value="ANK"/>
    <property type="match status" value="7"/>
</dbReference>
<dbReference type="PRINTS" id="PR01415">
    <property type="entry name" value="ANKYRIN"/>
</dbReference>
<dbReference type="RefSeq" id="WP_168040317.1">
    <property type="nucleotide sequence ID" value="NZ_JAATJH010000011.1"/>
</dbReference>
<evidence type="ECO:0000313" key="7">
    <source>
        <dbReference type="EMBL" id="NJC28366.1"/>
    </source>
</evidence>
<name>A0ABX0XGN2_9BACT</name>
<reference evidence="7 8" key="1">
    <citation type="submission" date="2020-03" db="EMBL/GenBank/DDBJ databases">
        <title>Genomic Encyclopedia of Type Strains, Phase IV (KMG-IV): sequencing the most valuable type-strain genomes for metagenomic binning, comparative biology and taxonomic classification.</title>
        <authorList>
            <person name="Goeker M."/>
        </authorList>
    </citation>
    <scope>NUCLEOTIDE SEQUENCE [LARGE SCALE GENOMIC DNA]</scope>
    <source>
        <strain evidence="7 8">DSM 105096</strain>
    </source>
</reference>
<evidence type="ECO:0000256" key="1">
    <source>
        <dbReference type="ARBA" id="ARBA00022737"/>
    </source>
</evidence>
<evidence type="ECO:0000259" key="6">
    <source>
        <dbReference type="Pfam" id="PF05569"/>
    </source>
</evidence>
<dbReference type="SUPFAM" id="SSF48403">
    <property type="entry name" value="Ankyrin repeat"/>
    <property type="match status" value="1"/>
</dbReference>
<feature type="transmembrane region" description="Helical" evidence="5">
    <location>
        <begin position="20"/>
        <end position="39"/>
    </location>
</feature>
<keyword evidence="8" id="KW-1185">Reference proteome</keyword>
<dbReference type="Proteomes" id="UP000770785">
    <property type="component" value="Unassembled WGS sequence"/>
</dbReference>
<sequence>MIEQLFSPELVHATGWTLVHSLWQAAAFALGLGLVLLALRKYSARARYYVSIAMLGGFFLTVGLTFASLYGADVTTASVVIQEAGGLPASIALQTDLAPATAQNNYTGNSYEANFLERVTSYYNEHLPLIVTLWLLGVLVLQLRFIGQLVFLQRLKNYGAESFSAKYAPMLRELEEKMGLQKAVRYLTSFRVTSPFTVGWLQPVVMFPATLLEQLAEPELRTILAHELAHVKRHDFLVNLGQTLFCILFFYHPAVWWMSARIEEEREHCCDDLAIAVTGERVGYAKTLIQLKESELTPALAMAFKGRGRGFQGRVKRLLTGYLGTGTYGEGFTSAVIIFGIMALAITLSSQPDNELRLAGNDFTEASENSMVPLPPAPPPPPPTAPPAAPEPPVPNAEIVRIETEVEDEMAANRVNRHLDINEGQNEQFTQFLRAVDEGDQERVRYFLSLGVDVNGEDADGWTPLMVAASEHQEATALLLIERGANVNYVNSNGWTALIEAADEDAVDVARLLLSRGAKADVPGTPRSALTMAASEGHPEMITVLVQAGADINALRKMGSPLHAAAEENHLSIVKSLLANGADIISLDGHGRTALHYAAEEGNNRIVLYLLEQGIGVNVVDLHGRTALSYAAEEGNGWIVDYLLEAGATR</sequence>
<dbReference type="EMBL" id="JAATJH010000011">
    <property type="protein sequence ID" value="NJC28366.1"/>
    <property type="molecule type" value="Genomic_DNA"/>
</dbReference>
<dbReference type="Gene3D" id="1.25.40.20">
    <property type="entry name" value="Ankyrin repeat-containing domain"/>
    <property type="match status" value="2"/>
</dbReference>
<organism evidence="7 8">
    <name type="scientific">Neolewinella antarctica</name>
    <dbReference type="NCBI Taxonomy" id="442734"/>
    <lineage>
        <taxon>Bacteria</taxon>
        <taxon>Pseudomonadati</taxon>
        <taxon>Bacteroidota</taxon>
        <taxon>Saprospiria</taxon>
        <taxon>Saprospirales</taxon>
        <taxon>Lewinellaceae</taxon>
        <taxon>Neolewinella</taxon>
    </lineage>
</organism>
<feature type="repeat" description="ANK" evidence="3">
    <location>
        <begin position="460"/>
        <end position="492"/>
    </location>
</feature>
<dbReference type="PROSITE" id="PS50297">
    <property type="entry name" value="ANK_REP_REGION"/>
    <property type="match status" value="6"/>
</dbReference>
<accession>A0ABX0XGN2</accession>
<gene>
    <name evidence="7" type="ORF">GGR27_003889</name>
</gene>
<dbReference type="InterPro" id="IPR002110">
    <property type="entry name" value="Ankyrin_rpt"/>
</dbReference>
<dbReference type="PANTHER" id="PTHR24171:SF8">
    <property type="entry name" value="BRCA1-ASSOCIATED RING DOMAIN PROTEIN 1"/>
    <property type="match status" value="1"/>
</dbReference>
<dbReference type="Gene3D" id="3.30.2010.10">
    <property type="entry name" value="Metalloproteases ('zincins'), catalytic domain"/>
    <property type="match status" value="1"/>
</dbReference>
<dbReference type="PROSITE" id="PS50088">
    <property type="entry name" value="ANK_REPEAT"/>
    <property type="match status" value="6"/>
</dbReference>
<feature type="domain" description="Peptidase M56" evidence="6">
    <location>
        <begin position="123"/>
        <end position="297"/>
    </location>
</feature>
<proteinExistence type="predicted"/>
<dbReference type="CDD" id="cd07341">
    <property type="entry name" value="M56_BlaR1_MecR1_like"/>
    <property type="match status" value="1"/>
</dbReference>
<feature type="region of interest" description="Disordered" evidence="4">
    <location>
        <begin position="367"/>
        <end position="394"/>
    </location>
</feature>
<feature type="repeat" description="ANK" evidence="3">
    <location>
        <begin position="525"/>
        <end position="557"/>
    </location>
</feature>
<feature type="repeat" description="ANK" evidence="3">
    <location>
        <begin position="557"/>
        <end position="589"/>
    </location>
</feature>
<dbReference type="PANTHER" id="PTHR24171">
    <property type="entry name" value="ANKYRIN REPEAT DOMAIN-CONTAINING PROTEIN 39-RELATED"/>
    <property type="match status" value="1"/>
</dbReference>
<evidence type="ECO:0000256" key="4">
    <source>
        <dbReference type="SAM" id="MobiDB-lite"/>
    </source>
</evidence>
<evidence type="ECO:0000256" key="2">
    <source>
        <dbReference type="ARBA" id="ARBA00023043"/>
    </source>
</evidence>
<feature type="repeat" description="ANK" evidence="3">
    <location>
        <begin position="590"/>
        <end position="622"/>
    </location>
</feature>
<dbReference type="InterPro" id="IPR036770">
    <property type="entry name" value="Ankyrin_rpt-contain_sf"/>
</dbReference>
<keyword evidence="1" id="KW-0677">Repeat</keyword>
<keyword evidence="5" id="KW-0812">Transmembrane</keyword>
<feature type="repeat" description="ANK" evidence="3">
    <location>
        <begin position="493"/>
        <end position="525"/>
    </location>
</feature>
<evidence type="ECO:0000256" key="5">
    <source>
        <dbReference type="SAM" id="Phobius"/>
    </source>
</evidence>
<feature type="transmembrane region" description="Helical" evidence="5">
    <location>
        <begin position="236"/>
        <end position="258"/>
    </location>
</feature>
<feature type="transmembrane region" description="Helical" evidence="5">
    <location>
        <begin position="126"/>
        <end position="146"/>
    </location>
</feature>
<keyword evidence="2 3" id="KW-0040">ANK repeat</keyword>